<organism evidence="6 7">
    <name type="scientific">Lichenicola cladoniae</name>
    <dbReference type="NCBI Taxonomy" id="1484109"/>
    <lineage>
        <taxon>Bacteria</taxon>
        <taxon>Pseudomonadati</taxon>
        <taxon>Pseudomonadota</taxon>
        <taxon>Alphaproteobacteria</taxon>
        <taxon>Acetobacterales</taxon>
        <taxon>Acetobacteraceae</taxon>
        <taxon>Lichenicola</taxon>
    </lineage>
</organism>
<dbReference type="KEGG" id="lck:HN018_18640"/>
<protein>
    <submittedName>
        <fullName evidence="6">Aminotransferase class I/II-fold pyridoxal phosphate-dependent enzyme</fullName>
    </submittedName>
</protein>
<dbReference type="RefSeq" id="WP_171835119.1">
    <property type="nucleotide sequence ID" value="NZ_CP053708.1"/>
</dbReference>
<reference evidence="6 7" key="1">
    <citation type="journal article" date="2014" name="World J. Microbiol. Biotechnol.">
        <title>Biodiversity and physiological characteristics of Antarctic and Arctic lichens-associated bacteria.</title>
        <authorList>
            <person name="Lee Y.M."/>
            <person name="Kim E.H."/>
            <person name="Lee H.K."/>
            <person name="Hong S.G."/>
        </authorList>
    </citation>
    <scope>NUCLEOTIDE SEQUENCE [LARGE SCALE GENOMIC DNA]</scope>
    <source>
        <strain evidence="6 7">PAMC 26569</strain>
    </source>
</reference>
<dbReference type="InterPro" id="IPR015424">
    <property type="entry name" value="PyrdxlP-dep_Trfase"/>
</dbReference>
<dbReference type="InterPro" id="IPR004839">
    <property type="entry name" value="Aminotransferase_I/II_large"/>
</dbReference>
<proteinExistence type="inferred from homology"/>
<dbReference type="AlphaFoldDB" id="A0A6M8HUA1"/>
<dbReference type="InterPro" id="IPR001917">
    <property type="entry name" value="Aminotrans_II_pyridoxalP_BS"/>
</dbReference>
<evidence type="ECO:0000256" key="4">
    <source>
        <dbReference type="RuleBase" id="RU003693"/>
    </source>
</evidence>
<dbReference type="PANTHER" id="PTHR13693">
    <property type="entry name" value="CLASS II AMINOTRANSFERASE/8-AMINO-7-OXONONANOATE SYNTHASE"/>
    <property type="match status" value="1"/>
</dbReference>
<evidence type="ECO:0000313" key="7">
    <source>
        <dbReference type="Proteomes" id="UP000500767"/>
    </source>
</evidence>
<dbReference type="InterPro" id="IPR050087">
    <property type="entry name" value="AON_synthase_class-II"/>
</dbReference>
<gene>
    <name evidence="6" type="ORF">HN018_18640</name>
</gene>
<evidence type="ECO:0000259" key="5">
    <source>
        <dbReference type="Pfam" id="PF00155"/>
    </source>
</evidence>
<dbReference type="Pfam" id="PF00155">
    <property type="entry name" value="Aminotran_1_2"/>
    <property type="match status" value="1"/>
</dbReference>
<dbReference type="PANTHER" id="PTHR13693:SF3">
    <property type="entry name" value="LD36009P"/>
    <property type="match status" value="1"/>
</dbReference>
<comment type="similarity">
    <text evidence="4">Belongs to the class-II pyridoxal-phosphate-dependent aminotransferase family.</text>
</comment>
<dbReference type="NCBIfam" id="NF047599">
    <property type="entry name" value="SerpalmtaseBetaP"/>
    <property type="match status" value="1"/>
</dbReference>
<dbReference type="InterPro" id="IPR015421">
    <property type="entry name" value="PyrdxlP-dep_Trfase_major"/>
</dbReference>
<evidence type="ECO:0000256" key="1">
    <source>
        <dbReference type="ARBA" id="ARBA00001933"/>
    </source>
</evidence>
<accession>A0A6M8HUA1</accession>
<keyword evidence="7" id="KW-1185">Reference proteome</keyword>
<name>A0A6M8HUA1_9PROT</name>
<keyword evidence="6" id="KW-0032">Aminotransferase</keyword>
<dbReference type="InterPro" id="IPR015422">
    <property type="entry name" value="PyrdxlP-dep_Trfase_small"/>
</dbReference>
<feature type="domain" description="Aminotransferase class I/classII large" evidence="5">
    <location>
        <begin position="42"/>
        <end position="395"/>
    </location>
</feature>
<evidence type="ECO:0000313" key="6">
    <source>
        <dbReference type="EMBL" id="QKE91785.1"/>
    </source>
</evidence>
<dbReference type="Gene3D" id="3.40.640.10">
    <property type="entry name" value="Type I PLP-dependent aspartate aminotransferase-like (Major domain)"/>
    <property type="match status" value="1"/>
</dbReference>
<evidence type="ECO:0000256" key="2">
    <source>
        <dbReference type="ARBA" id="ARBA00022679"/>
    </source>
</evidence>
<dbReference type="Proteomes" id="UP000500767">
    <property type="component" value="Chromosome"/>
</dbReference>
<comment type="cofactor">
    <cofactor evidence="1 4">
        <name>pyridoxal 5'-phosphate</name>
        <dbReference type="ChEBI" id="CHEBI:597326"/>
    </cofactor>
</comment>
<evidence type="ECO:0000256" key="3">
    <source>
        <dbReference type="ARBA" id="ARBA00022898"/>
    </source>
</evidence>
<dbReference type="EMBL" id="CP053708">
    <property type="protein sequence ID" value="QKE91785.1"/>
    <property type="molecule type" value="Genomic_DNA"/>
</dbReference>
<sequence length="418" mass="44651">MLGKHAGLKLAYARLRDGGRNPFTVAFDEILSPTEARLDGRSVMLLGTNNYLGLTFDPSCISRSVLALETEGTGTTGSRIANGTYGGHAALEAQVASFLGRRQAMLFTTGYQANLGTLSALVNRDDNLLLDADSHASIYDGARLSGAQVTRFRHNDPEDLYRRLKLLKERQEPHPDVASLGAPSQNLIVVEGIYSMLGDIAPLREFVAVKKEMGAYLLVDEAHSLGVLGKRGRGLIEVAGVEDDVEFIVGTFSKSLGGVGGFCASDVPDFELLRLASRSYMFSASLPPSVVAGVSRALEIIEEQPGLRDRLGRNAEHLHHGLASAGFALGPTVSPIVSIRLANPEIAVRFWNMLLDQGIYVNLALPPATPSSQSLLRTSVSTAHSTEQINRAIDAMSAIGQELGVVPGVTDQLYAAAD</sequence>
<dbReference type="Gene3D" id="3.90.1150.10">
    <property type="entry name" value="Aspartate Aminotransferase, domain 1"/>
    <property type="match status" value="1"/>
</dbReference>
<dbReference type="SUPFAM" id="SSF53383">
    <property type="entry name" value="PLP-dependent transferases"/>
    <property type="match status" value="1"/>
</dbReference>
<keyword evidence="3 4" id="KW-0663">Pyridoxal phosphate</keyword>
<keyword evidence="2 6" id="KW-0808">Transferase</keyword>
<dbReference type="PROSITE" id="PS00599">
    <property type="entry name" value="AA_TRANSFER_CLASS_2"/>
    <property type="match status" value="1"/>
</dbReference>
<dbReference type="GO" id="GO:0030170">
    <property type="term" value="F:pyridoxal phosphate binding"/>
    <property type="evidence" value="ECO:0007669"/>
    <property type="project" value="InterPro"/>
</dbReference>
<dbReference type="GO" id="GO:0008483">
    <property type="term" value="F:transaminase activity"/>
    <property type="evidence" value="ECO:0007669"/>
    <property type="project" value="UniProtKB-KW"/>
</dbReference>